<dbReference type="CDD" id="cd06260">
    <property type="entry name" value="DUF820-like"/>
    <property type="match status" value="1"/>
</dbReference>
<dbReference type="InterPro" id="IPR012296">
    <property type="entry name" value="Nuclease_put_TT1808"/>
</dbReference>
<keyword evidence="2" id="KW-0255">Endonuclease</keyword>
<keyword evidence="2" id="KW-0378">Hydrolase</keyword>
<protein>
    <submittedName>
        <fullName evidence="2">Uma2 family endonuclease</fullName>
    </submittedName>
</protein>
<sequence>MMIANLHSPILSPTEYLAWEAEQDTKHEYENGKIIAMTGGTIPHSQISANLAALLIPHLRGKGCKVAISDAKVTTPSGKYYYPDLIVTCDDRDRFARDFLQYPTIIVEVLSPATEARDRGIKQQHYMLIETLQTYILITPDRPRIEIYQRRSDLAWEYLSIAIEPTDLEDQSTNNDPLIQIASLDLTFPLSILYENINFPSEPNYL</sequence>
<reference evidence="2 3" key="1">
    <citation type="submission" date="2023-12" db="EMBL/GenBank/DDBJ databases">
        <title>Baltic Sea Cyanobacteria.</title>
        <authorList>
            <person name="Delbaje E."/>
            <person name="Fewer D.P."/>
            <person name="Shishido T.K."/>
        </authorList>
    </citation>
    <scope>NUCLEOTIDE SEQUENCE [LARGE SCALE GENOMIC DNA]</scope>
    <source>
        <strain evidence="2 3">UHCC 0370</strain>
    </source>
</reference>
<gene>
    <name evidence="2" type="ORF">VB774_08490</name>
</gene>
<feature type="domain" description="Putative restriction endonuclease" evidence="1">
    <location>
        <begin position="14"/>
        <end position="161"/>
    </location>
</feature>
<accession>A0ABU5TJ27</accession>
<name>A0ABU5TJ27_9CYAN</name>
<dbReference type="InterPro" id="IPR011335">
    <property type="entry name" value="Restrct_endonuc-II-like"/>
</dbReference>
<evidence type="ECO:0000313" key="3">
    <source>
        <dbReference type="Proteomes" id="UP001301388"/>
    </source>
</evidence>
<dbReference type="RefSeq" id="WP_323261291.1">
    <property type="nucleotide sequence ID" value="NZ_JAYGIE010000032.1"/>
</dbReference>
<keyword evidence="2" id="KW-0540">Nuclease</keyword>
<comment type="caution">
    <text evidence="2">The sequence shown here is derived from an EMBL/GenBank/DDBJ whole genome shotgun (WGS) entry which is preliminary data.</text>
</comment>
<dbReference type="GO" id="GO:0004519">
    <property type="term" value="F:endonuclease activity"/>
    <property type="evidence" value="ECO:0007669"/>
    <property type="project" value="UniProtKB-KW"/>
</dbReference>
<keyword evidence="3" id="KW-1185">Reference proteome</keyword>
<dbReference type="Gene3D" id="3.90.1570.10">
    <property type="entry name" value="tt1808, chain A"/>
    <property type="match status" value="1"/>
</dbReference>
<evidence type="ECO:0000259" key="1">
    <source>
        <dbReference type="Pfam" id="PF05685"/>
    </source>
</evidence>
<dbReference type="PANTHER" id="PTHR36558:SF1">
    <property type="entry name" value="RESTRICTION ENDONUCLEASE DOMAIN-CONTAINING PROTEIN-RELATED"/>
    <property type="match status" value="1"/>
</dbReference>
<dbReference type="Pfam" id="PF05685">
    <property type="entry name" value="Uma2"/>
    <property type="match status" value="1"/>
</dbReference>
<dbReference type="EMBL" id="JAYGIE010000032">
    <property type="protein sequence ID" value="MEA5477658.1"/>
    <property type="molecule type" value="Genomic_DNA"/>
</dbReference>
<dbReference type="InterPro" id="IPR008538">
    <property type="entry name" value="Uma2"/>
</dbReference>
<evidence type="ECO:0000313" key="2">
    <source>
        <dbReference type="EMBL" id="MEA5477658.1"/>
    </source>
</evidence>
<dbReference type="SUPFAM" id="SSF52980">
    <property type="entry name" value="Restriction endonuclease-like"/>
    <property type="match status" value="1"/>
</dbReference>
<proteinExistence type="predicted"/>
<dbReference type="PANTHER" id="PTHR36558">
    <property type="entry name" value="GLR1098 PROTEIN"/>
    <property type="match status" value="1"/>
</dbReference>
<dbReference type="Proteomes" id="UP001301388">
    <property type="component" value="Unassembled WGS sequence"/>
</dbReference>
<organism evidence="2 3">
    <name type="scientific">Pseudanabaena galeata UHCC 0370</name>
    <dbReference type="NCBI Taxonomy" id="3110310"/>
    <lineage>
        <taxon>Bacteria</taxon>
        <taxon>Bacillati</taxon>
        <taxon>Cyanobacteriota</taxon>
        <taxon>Cyanophyceae</taxon>
        <taxon>Pseudanabaenales</taxon>
        <taxon>Pseudanabaenaceae</taxon>
        <taxon>Pseudanabaena</taxon>
    </lineage>
</organism>